<feature type="transmembrane region" description="Helical" evidence="1">
    <location>
        <begin position="136"/>
        <end position="158"/>
    </location>
</feature>
<protein>
    <submittedName>
        <fullName evidence="3">PQQ-binding-like beta-propeller repeat protein</fullName>
    </submittedName>
</protein>
<dbReference type="Gene3D" id="2.130.10.10">
    <property type="entry name" value="YVTN repeat-like/Quinoprotein amine dehydrogenase"/>
    <property type="match status" value="1"/>
</dbReference>
<proteinExistence type="predicted"/>
<sequence length="349" mass="36377">MSGDQTAERARALRSIPILAGLVGAVLLAGGVVLALYSQFVAEPIPVPFDGDFSETADFPFHLVRGALVVAGAAALTGAVVLVLGRRGDERAASVGAGGVLAILFVLGGGLWFAVAADIPSTFQRLTSDFVVTPRASSAIASLALAISGALGIFVFVVKPTGPVPRWWALAAAVVVGVIPVLGAAGVAVRFGDDSVAGDHVTAAAAPEAAAPAVLGSEKFRLQIPADPDLRHRILVTRGGFVVATPAGLTQYDGATGTERWHYRRSDISTDSVWHAYDQTIYLRAEDVVLTYWANIGWLAFDAATGELLWTGGDFARDSRSVAEGHLLATASDSLGRVTRYDARTGREM</sequence>
<organism evidence="3 4">
    <name type="scientific">Nocardia coubleae</name>
    <dbReference type="NCBI Taxonomy" id="356147"/>
    <lineage>
        <taxon>Bacteria</taxon>
        <taxon>Bacillati</taxon>
        <taxon>Actinomycetota</taxon>
        <taxon>Actinomycetes</taxon>
        <taxon>Mycobacteriales</taxon>
        <taxon>Nocardiaceae</taxon>
        <taxon>Nocardia</taxon>
    </lineage>
</organism>
<feature type="domain" description="Pyrrolo-quinoline quinone repeat" evidence="2">
    <location>
        <begin position="240"/>
        <end position="348"/>
    </location>
</feature>
<dbReference type="SUPFAM" id="SSF50998">
    <property type="entry name" value="Quinoprotein alcohol dehydrogenase-like"/>
    <property type="match status" value="1"/>
</dbReference>
<keyword evidence="1" id="KW-0812">Transmembrane</keyword>
<keyword evidence="1" id="KW-1133">Transmembrane helix</keyword>
<feature type="transmembrane region" description="Helical" evidence="1">
    <location>
        <begin position="167"/>
        <end position="189"/>
    </location>
</feature>
<evidence type="ECO:0000256" key="1">
    <source>
        <dbReference type="SAM" id="Phobius"/>
    </source>
</evidence>
<dbReference type="RefSeq" id="WP_067637032.1">
    <property type="nucleotide sequence ID" value="NZ_JAAXOM010000003.1"/>
</dbReference>
<feature type="transmembrane region" description="Helical" evidence="1">
    <location>
        <begin position="62"/>
        <end position="85"/>
    </location>
</feature>
<dbReference type="EMBL" id="JAAXOM010000003">
    <property type="protein sequence ID" value="NKX88070.1"/>
    <property type="molecule type" value="Genomic_DNA"/>
</dbReference>
<dbReference type="Proteomes" id="UP000572007">
    <property type="component" value="Unassembled WGS sequence"/>
</dbReference>
<evidence type="ECO:0000259" key="2">
    <source>
        <dbReference type="Pfam" id="PF13360"/>
    </source>
</evidence>
<feature type="transmembrane region" description="Helical" evidence="1">
    <location>
        <begin position="18"/>
        <end position="42"/>
    </location>
</feature>
<reference evidence="3 4" key="1">
    <citation type="submission" date="2020-04" db="EMBL/GenBank/DDBJ databases">
        <title>MicrobeNet Type strains.</title>
        <authorList>
            <person name="Nicholson A.C."/>
        </authorList>
    </citation>
    <scope>NUCLEOTIDE SEQUENCE [LARGE SCALE GENOMIC DNA]</scope>
    <source>
        <strain evidence="3 4">DSM 44960</strain>
    </source>
</reference>
<dbReference type="InterPro" id="IPR011047">
    <property type="entry name" value="Quinoprotein_ADH-like_sf"/>
</dbReference>
<dbReference type="InterPro" id="IPR015943">
    <property type="entry name" value="WD40/YVTN_repeat-like_dom_sf"/>
</dbReference>
<feature type="transmembrane region" description="Helical" evidence="1">
    <location>
        <begin position="92"/>
        <end position="116"/>
    </location>
</feature>
<keyword evidence="4" id="KW-1185">Reference proteome</keyword>
<keyword evidence="1" id="KW-0472">Membrane</keyword>
<name>A0A846W5P4_9NOCA</name>
<accession>A0A846W5P4</accession>
<dbReference type="InterPro" id="IPR002372">
    <property type="entry name" value="PQQ_rpt_dom"/>
</dbReference>
<dbReference type="Pfam" id="PF13360">
    <property type="entry name" value="PQQ_2"/>
    <property type="match status" value="1"/>
</dbReference>
<gene>
    <name evidence="3" type="ORF">HGA10_12180</name>
</gene>
<evidence type="ECO:0000313" key="3">
    <source>
        <dbReference type="EMBL" id="NKX88070.1"/>
    </source>
</evidence>
<comment type="caution">
    <text evidence="3">The sequence shown here is derived from an EMBL/GenBank/DDBJ whole genome shotgun (WGS) entry which is preliminary data.</text>
</comment>
<evidence type="ECO:0000313" key="4">
    <source>
        <dbReference type="Proteomes" id="UP000572007"/>
    </source>
</evidence>
<dbReference type="AlphaFoldDB" id="A0A846W5P4"/>